<dbReference type="Proteomes" id="UP001161017">
    <property type="component" value="Unassembled WGS sequence"/>
</dbReference>
<dbReference type="AlphaFoldDB" id="A0AA43TW69"/>
<evidence type="ECO:0000313" key="3">
    <source>
        <dbReference type="EMBL" id="MDI1488775.1"/>
    </source>
</evidence>
<feature type="compositionally biased region" description="Low complexity" evidence="1">
    <location>
        <begin position="286"/>
        <end position="301"/>
    </location>
</feature>
<evidence type="ECO:0000313" key="4">
    <source>
        <dbReference type="Proteomes" id="UP001161017"/>
    </source>
</evidence>
<organism evidence="3 4">
    <name type="scientific">Ramalina farinacea</name>
    <dbReference type="NCBI Taxonomy" id="258253"/>
    <lineage>
        <taxon>Eukaryota</taxon>
        <taxon>Fungi</taxon>
        <taxon>Dikarya</taxon>
        <taxon>Ascomycota</taxon>
        <taxon>Pezizomycotina</taxon>
        <taxon>Lecanoromycetes</taxon>
        <taxon>OSLEUM clade</taxon>
        <taxon>Lecanoromycetidae</taxon>
        <taxon>Lecanorales</taxon>
        <taxon>Lecanorineae</taxon>
        <taxon>Ramalinaceae</taxon>
        <taxon>Ramalina</taxon>
    </lineage>
</organism>
<reference evidence="3" key="1">
    <citation type="journal article" date="2023" name="Genome Biol. Evol.">
        <title>First Whole Genome Sequence and Flow Cytometry Genome Size Data for the Lichen-Forming Fungus Ramalina farinacea (Ascomycota).</title>
        <authorList>
            <person name="Llewellyn T."/>
            <person name="Mian S."/>
            <person name="Hill R."/>
            <person name="Leitch I.J."/>
            <person name="Gaya E."/>
        </authorList>
    </citation>
    <scope>NUCLEOTIDE SEQUENCE</scope>
    <source>
        <strain evidence="3">LIQ254RAFAR</strain>
    </source>
</reference>
<sequence>MFAPRPSENGLTTVFDSALIQEESSKDPVIGVIKPSRNAASITNKRTAIRSMSFSPAPWDLLALAEEQGRVNVVDLRGCLQAVQTLVLQISPKLTMVEIRDGPGTGDLLGQRRLDIERRFLESHNDALAAQHGLASATNSTDYLSYTAEQRRRERDELNAELAALRSDPHRLSESERRMIDAIGRHRMRLNNSDLPSPISSSYSSLNRYLPPTPPWDGSGPASYTPSRASSNIADHMRQRNSERWSRGTSERTYQPRRRSSIVISNSNNTQGSTALPSLAPIGPDSRTLSASPSRLPSTSSNDLSGASGDEAWNTISTALSSSRETLDRMRRIDSTAANIRTIERRIQNHGSDENREAESQQLRTLQQLTSRNEQQRQLNLLHAQRLSILRGHPRHSDESETGFDLAAAWRGDAADGVLTMGLGWSADGQELYVATVDGILRYRVNIPNRKGFAAAEWL</sequence>
<accession>A0AA43TW69</accession>
<feature type="region of interest" description="Disordered" evidence="1">
    <location>
        <begin position="212"/>
        <end position="310"/>
    </location>
</feature>
<dbReference type="InterPro" id="IPR019417">
    <property type="entry name" value="DUF2415"/>
</dbReference>
<evidence type="ECO:0000256" key="1">
    <source>
        <dbReference type="SAM" id="MobiDB-lite"/>
    </source>
</evidence>
<protein>
    <recommendedName>
        <fullName evidence="2">DUF2415 domain-containing protein</fullName>
    </recommendedName>
</protein>
<keyword evidence="4" id="KW-1185">Reference proteome</keyword>
<feature type="compositionally biased region" description="Polar residues" evidence="1">
    <location>
        <begin position="222"/>
        <end position="233"/>
    </location>
</feature>
<name>A0AA43TW69_9LECA</name>
<evidence type="ECO:0000259" key="2">
    <source>
        <dbReference type="Pfam" id="PF10313"/>
    </source>
</evidence>
<comment type="caution">
    <text evidence="3">The sequence shown here is derived from an EMBL/GenBank/DDBJ whole genome shotgun (WGS) entry which is preliminary data.</text>
</comment>
<proteinExistence type="predicted"/>
<dbReference type="EMBL" id="JAPUFD010000008">
    <property type="protein sequence ID" value="MDI1488775.1"/>
    <property type="molecule type" value="Genomic_DNA"/>
</dbReference>
<gene>
    <name evidence="3" type="ORF">OHK93_008051</name>
</gene>
<feature type="domain" description="DUF2415" evidence="2">
    <location>
        <begin position="48"/>
        <end position="79"/>
    </location>
</feature>
<dbReference type="Pfam" id="PF10313">
    <property type="entry name" value="DUF2415"/>
    <property type="match status" value="1"/>
</dbReference>
<feature type="compositionally biased region" description="Basic and acidic residues" evidence="1">
    <location>
        <begin position="235"/>
        <end position="250"/>
    </location>
</feature>